<gene>
    <name evidence="1" type="ORF">HUT05_14035</name>
</gene>
<dbReference type="EMBL" id="CP056041">
    <property type="protein sequence ID" value="QKZ18383.1"/>
    <property type="molecule type" value="Genomic_DNA"/>
</dbReference>
<sequence>MNDNTPPQTARPRRTRLFVVAATALVLVGGGAVGYALVAQDDRSTCENLLSDATLQRSLGDAYREDMDCGALGRAIEDAATGSAPGRHTLPEARTMQATLAAVSRDIEQRQEPSIPANLRAPLAAALADYAQDTYEILSGVNGDYTRRADSAPWQDGKTVRMSARLDDLVNVIRAVSQAPAAYADVRAAHVRTCATHLAAVPSQATGSVYTGPARSCAVGLGYYDGIAYDVPKSQASAWRSSVLQRLKATADSFPPYEVNRAQYIAGSWQQAVLEQVDSDQTQFLKDDSSRIVGIWTGARGEGVDSKKVNDLELTIADDANSSSMEAEETLQCTRRPTECG</sequence>
<keyword evidence="2" id="KW-1185">Reference proteome</keyword>
<evidence type="ECO:0000313" key="1">
    <source>
        <dbReference type="EMBL" id="QKZ18383.1"/>
    </source>
</evidence>
<dbReference type="AlphaFoldDB" id="A0A7H8T4E7"/>
<reference evidence="1 2" key="1">
    <citation type="submission" date="2020-06" db="EMBL/GenBank/DDBJ databases">
        <title>Genome mining for natural products.</title>
        <authorList>
            <person name="Zhang B."/>
            <person name="Shi J."/>
            <person name="Ge H."/>
        </authorList>
    </citation>
    <scope>NUCLEOTIDE SEQUENCE [LARGE SCALE GENOMIC DNA]</scope>
    <source>
        <strain evidence="1 2">NA02069</strain>
    </source>
</reference>
<protein>
    <submittedName>
        <fullName evidence="1">Uncharacterized protein</fullName>
    </submittedName>
</protein>
<organism evidence="1 2">
    <name type="scientific">Streptomyces chartreusis</name>
    <dbReference type="NCBI Taxonomy" id="1969"/>
    <lineage>
        <taxon>Bacteria</taxon>
        <taxon>Bacillati</taxon>
        <taxon>Actinomycetota</taxon>
        <taxon>Actinomycetes</taxon>
        <taxon>Kitasatosporales</taxon>
        <taxon>Streptomycetaceae</taxon>
        <taxon>Streptomyces</taxon>
    </lineage>
</organism>
<dbReference type="Proteomes" id="UP000509418">
    <property type="component" value="Chromosome"/>
</dbReference>
<name>A0A7H8T4E7_STRCX</name>
<dbReference type="RefSeq" id="WP_176575323.1">
    <property type="nucleotide sequence ID" value="NZ_CBDRGH010000017.1"/>
</dbReference>
<accession>A0A7H8T4E7</accession>
<proteinExistence type="predicted"/>
<evidence type="ECO:0000313" key="2">
    <source>
        <dbReference type="Proteomes" id="UP000509418"/>
    </source>
</evidence>